<reference evidence="4 5" key="1">
    <citation type="journal article" date="2012" name="J. Bacteriol.">
        <title>Genome Sequence of the Halotolerant Bacterium Imtechella halotolerans K1T.</title>
        <authorList>
            <person name="Kumar S."/>
            <person name="Vikram S."/>
            <person name="Subramanian S."/>
            <person name="Raghava G.P."/>
            <person name="Pinnaka A.K."/>
        </authorList>
    </citation>
    <scope>NUCLEOTIDE SEQUENCE [LARGE SCALE GENOMIC DNA]</scope>
    <source>
        <strain evidence="4 5">K1</strain>
    </source>
</reference>
<dbReference type="Proteomes" id="UP000005938">
    <property type="component" value="Unassembled WGS sequence"/>
</dbReference>
<accession>I0WFN8</accession>
<name>I0WFN8_9FLAO</name>
<proteinExistence type="predicted"/>
<evidence type="ECO:0000256" key="3">
    <source>
        <dbReference type="SAM" id="SignalP"/>
    </source>
</evidence>
<feature type="chain" id="PRO_5003635195" description="tRNA (Guanine-N1)-methyltransferase" evidence="3">
    <location>
        <begin position="23"/>
        <end position="199"/>
    </location>
</feature>
<feature type="coiled-coil region" evidence="1">
    <location>
        <begin position="83"/>
        <end position="110"/>
    </location>
</feature>
<dbReference type="RefSeq" id="WP_008238680.1">
    <property type="nucleotide sequence ID" value="NZ_AJJU01000006.1"/>
</dbReference>
<feature type="coiled-coil region" evidence="1">
    <location>
        <begin position="155"/>
        <end position="197"/>
    </location>
</feature>
<evidence type="ECO:0000256" key="2">
    <source>
        <dbReference type="SAM" id="Phobius"/>
    </source>
</evidence>
<dbReference type="PATRIC" id="fig|946077.3.peg.1322"/>
<keyword evidence="1" id="KW-0175">Coiled coil</keyword>
<evidence type="ECO:0000256" key="1">
    <source>
        <dbReference type="SAM" id="Coils"/>
    </source>
</evidence>
<dbReference type="AlphaFoldDB" id="I0WFN8"/>
<sequence length="199" mass="23213">MEKKIYILTLLITLCLTTSVFSQEETTNPNPSISEQFDIAYDKANNYQDYKVIKKSVFLSLKKNTQDSLTTLKRTLKEKLAILDKNDEETNLLKNEITTLKSELEIVNNEKKSVSFFGTLISKTTYAFIMWGIVIVLALLLGVFIYKFRNSNSITSESRKALEILEAEYEEHRRNSIEREQKVRRQLQDEINKNRESKK</sequence>
<keyword evidence="3" id="KW-0732">Signal</keyword>
<protein>
    <recommendedName>
        <fullName evidence="6">tRNA (Guanine-N1)-methyltransferase</fullName>
    </recommendedName>
</protein>
<feature type="transmembrane region" description="Helical" evidence="2">
    <location>
        <begin position="126"/>
        <end position="146"/>
    </location>
</feature>
<evidence type="ECO:0000313" key="5">
    <source>
        <dbReference type="Proteomes" id="UP000005938"/>
    </source>
</evidence>
<evidence type="ECO:0008006" key="6">
    <source>
        <dbReference type="Google" id="ProtNLM"/>
    </source>
</evidence>
<dbReference type="STRING" id="946077.W5A_06530"/>
<dbReference type="OrthoDB" id="981213at2"/>
<dbReference type="EMBL" id="AJJU01000006">
    <property type="protein sequence ID" value="EID75204.1"/>
    <property type="molecule type" value="Genomic_DNA"/>
</dbReference>
<keyword evidence="2" id="KW-0812">Transmembrane</keyword>
<dbReference type="eggNOG" id="ENOG502ZC2G">
    <property type="taxonomic scope" value="Bacteria"/>
</dbReference>
<feature type="signal peptide" evidence="3">
    <location>
        <begin position="1"/>
        <end position="22"/>
    </location>
</feature>
<organism evidence="4 5">
    <name type="scientific">Imtechella halotolerans K1</name>
    <dbReference type="NCBI Taxonomy" id="946077"/>
    <lineage>
        <taxon>Bacteria</taxon>
        <taxon>Pseudomonadati</taxon>
        <taxon>Bacteroidota</taxon>
        <taxon>Flavobacteriia</taxon>
        <taxon>Flavobacteriales</taxon>
        <taxon>Flavobacteriaceae</taxon>
        <taxon>Imtechella</taxon>
    </lineage>
</organism>
<keyword evidence="2" id="KW-0472">Membrane</keyword>
<evidence type="ECO:0000313" key="4">
    <source>
        <dbReference type="EMBL" id="EID75204.1"/>
    </source>
</evidence>
<comment type="caution">
    <text evidence="4">The sequence shown here is derived from an EMBL/GenBank/DDBJ whole genome shotgun (WGS) entry which is preliminary data.</text>
</comment>
<keyword evidence="2" id="KW-1133">Transmembrane helix</keyword>
<gene>
    <name evidence="4" type="ORF">W5A_06530</name>
</gene>
<keyword evidence="5" id="KW-1185">Reference proteome</keyword>